<dbReference type="PaxDb" id="6945-B7P273"/>
<proteinExistence type="predicted"/>
<dbReference type="HOGENOM" id="CLU_3108723_0_0_1"/>
<protein>
    <submittedName>
        <fullName evidence="1 2">Uncharacterized protein</fullName>
    </submittedName>
</protein>
<evidence type="ECO:0000313" key="3">
    <source>
        <dbReference type="Proteomes" id="UP000001555"/>
    </source>
</evidence>
<dbReference type="AlphaFoldDB" id="B7P273"/>
<dbReference type="InParanoid" id="B7P273"/>
<gene>
    <name evidence="1" type="ORF">IscW_ISCW001426</name>
</gene>
<reference evidence="2" key="2">
    <citation type="submission" date="2020-05" db="UniProtKB">
        <authorList>
            <consortium name="EnsemblMetazoa"/>
        </authorList>
    </citation>
    <scope>IDENTIFICATION</scope>
    <source>
        <strain evidence="2">wikel</strain>
    </source>
</reference>
<dbReference type="EnsemblMetazoa" id="ISCW001426-RA">
    <property type="protein sequence ID" value="ISCW001426-PA"/>
    <property type="gene ID" value="ISCW001426"/>
</dbReference>
<sequence length="51" mass="5592">MRGWRIDPLLPEAELGVRRQRPLQPRGGGRIYSVCTLVYAGLGRDALAAAD</sequence>
<evidence type="ECO:0000313" key="2">
    <source>
        <dbReference type="EnsemblMetazoa" id="ISCW001426-PA"/>
    </source>
</evidence>
<dbReference type="VEuPathDB" id="VectorBase:ISCW001426"/>
<dbReference type="EMBL" id="ABJB010672500">
    <property type="status" value="NOT_ANNOTATED_CDS"/>
    <property type="molecule type" value="Genomic_DNA"/>
</dbReference>
<reference evidence="1 3" key="1">
    <citation type="submission" date="2008-03" db="EMBL/GenBank/DDBJ databases">
        <title>Annotation of Ixodes scapularis.</title>
        <authorList>
            <consortium name="Ixodes scapularis Genome Project Consortium"/>
            <person name="Caler E."/>
            <person name="Hannick L.I."/>
            <person name="Bidwell S."/>
            <person name="Joardar V."/>
            <person name="Thiagarajan M."/>
            <person name="Amedeo P."/>
            <person name="Galinsky K.J."/>
            <person name="Schobel S."/>
            <person name="Inman J."/>
            <person name="Hostetler J."/>
            <person name="Miller J."/>
            <person name="Hammond M."/>
            <person name="Megy K."/>
            <person name="Lawson D."/>
            <person name="Kodira C."/>
            <person name="Sutton G."/>
            <person name="Meyer J."/>
            <person name="Hill C.A."/>
            <person name="Birren B."/>
            <person name="Nene V."/>
            <person name="Collins F."/>
            <person name="Alarcon-Chaidez F."/>
            <person name="Wikel S."/>
            <person name="Strausberg R."/>
        </authorList>
    </citation>
    <scope>NUCLEOTIDE SEQUENCE [LARGE SCALE GENOMIC DNA]</scope>
    <source>
        <strain evidence="3">Wikel</strain>
        <strain evidence="1">Wikel colony</strain>
    </source>
</reference>
<dbReference type="Proteomes" id="UP000001555">
    <property type="component" value="Unassembled WGS sequence"/>
</dbReference>
<keyword evidence="3" id="KW-1185">Reference proteome</keyword>
<organism>
    <name type="scientific">Ixodes scapularis</name>
    <name type="common">Black-legged tick</name>
    <name type="synonym">Deer tick</name>
    <dbReference type="NCBI Taxonomy" id="6945"/>
    <lineage>
        <taxon>Eukaryota</taxon>
        <taxon>Metazoa</taxon>
        <taxon>Ecdysozoa</taxon>
        <taxon>Arthropoda</taxon>
        <taxon>Chelicerata</taxon>
        <taxon>Arachnida</taxon>
        <taxon>Acari</taxon>
        <taxon>Parasitiformes</taxon>
        <taxon>Ixodida</taxon>
        <taxon>Ixodoidea</taxon>
        <taxon>Ixodidae</taxon>
        <taxon>Ixodinae</taxon>
        <taxon>Ixodes</taxon>
    </lineage>
</organism>
<evidence type="ECO:0000313" key="1">
    <source>
        <dbReference type="EMBL" id="EEC00695.1"/>
    </source>
</evidence>
<dbReference type="EMBL" id="DS620617">
    <property type="protein sequence ID" value="EEC00695.1"/>
    <property type="molecule type" value="Genomic_DNA"/>
</dbReference>
<accession>B7P273</accession>
<name>B7P273_IXOSC</name>